<comment type="subcellular location">
    <subcellularLocation>
        <location evidence="8">Cell membrane</location>
        <topology evidence="8">Peripheral membrane protein</topology>
    </subcellularLocation>
    <subcellularLocation>
        <location evidence="1">Membrane</location>
    </subcellularLocation>
</comment>
<accession>A0ABN0TKU9</accession>
<dbReference type="PANTHER" id="PTHR11910">
    <property type="entry name" value="ATP SYNTHASE DELTA CHAIN"/>
    <property type="match status" value="1"/>
</dbReference>
<keyword evidence="7 8" id="KW-0066">ATP synthesis</keyword>
<comment type="similarity">
    <text evidence="8">Belongs to the ATPase delta chain family.</text>
</comment>
<dbReference type="Proteomes" id="UP001501176">
    <property type="component" value="Unassembled WGS sequence"/>
</dbReference>
<dbReference type="RefSeq" id="WP_343820448.1">
    <property type="nucleotide sequence ID" value="NZ_BAAAFN010000009.1"/>
</dbReference>
<organism evidence="9 10">
    <name type="scientific">Castellaniella daejeonensis</name>
    <dbReference type="NCBI Taxonomy" id="659013"/>
    <lineage>
        <taxon>Bacteria</taxon>
        <taxon>Pseudomonadati</taxon>
        <taxon>Pseudomonadota</taxon>
        <taxon>Betaproteobacteria</taxon>
        <taxon>Burkholderiales</taxon>
        <taxon>Alcaligenaceae</taxon>
        <taxon>Castellaniella</taxon>
    </lineage>
</organism>
<evidence type="ECO:0000256" key="7">
    <source>
        <dbReference type="ARBA" id="ARBA00023310"/>
    </source>
</evidence>
<evidence type="ECO:0000256" key="4">
    <source>
        <dbReference type="ARBA" id="ARBA00023065"/>
    </source>
</evidence>
<dbReference type="InterPro" id="IPR026015">
    <property type="entry name" value="ATP_synth_OSCP/delta_N_sf"/>
</dbReference>
<evidence type="ECO:0000256" key="8">
    <source>
        <dbReference type="HAMAP-Rule" id="MF_01416"/>
    </source>
</evidence>
<dbReference type="HAMAP" id="MF_01416">
    <property type="entry name" value="ATP_synth_delta_bact"/>
    <property type="match status" value="1"/>
</dbReference>
<name>A0ABN0TKU9_9BURK</name>
<comment type="caution">
    <text evidence="9">The sequence shown here is derived from an EMBL/GenBank/DDBJ whole genome shotgun (WGS) entry which is preliminary data.</text>
</comment>
<keyword evidence="6 8" id="KW-0139">CF(1)</keyword>
<dbReference type="NCBIfam" id="TIGR01145">
    <property type="entry name" value="ATP_synt_delta"/>
    <property type="match status" value="1"/>
</dbReference>
<reference evidence="9 10" key="1">
    <citation type="journal article" date="2019" name="Int. J. Syst. Evol. Microbiol.">
        <title>The Global Catalogue of Microorganisms (GCM) 10K type strain sequencing project: providing services to taxonomists for standard genome sequencing and annotation.</title>
        <authorList>
            <consortium name="The Broad Institute Genomics Platform"/>
            <consortium name="The Broad Institute Genome Sequencing Center for Infectious Disease"/>
            <person name="Wu L."/>
            <person name="Ma J."/>
        </authorList>
    </citation>
    <scope>NUCLEOTIDE SEQUENCE [LARGE SCALE GENOMIC DNA]</scope>
    <source>
        <strain evidence="9 10">JCM 16240</strain>
    </source>
</reference>
<evidence type="ECO:0000256" key="3">
    <source>
        <dbReference type="ARBA" id="ARBA00022781"/>
    </source>
</evidence>
<dbReference type="Gene3D" id="1.10.520.20">
    <property type="entry name" value="N-terminal domain of the delta subunit of the F1F0-ATP synthase"/>
    <property type="match status" value="1"/>
</dbReference>
<dbReference type="EMBL" id="BAAAFN010000009">
    <property type="protein sequence ID" value="GAA0224273.1"/>
    <property type="molecule type" value="Genomic_DNA"/>
</dbReference>
<dbReference type="NCBIfam" id="NF004402">
    <property type="entry name" value="PRK05758.2-2"/>
    <property type="match status" value="1"/>
</dbReference>
<evidence type="ECO:0000256" key="6">
    <source>
        <dbReference type="ARBA" id="ARBA00023196"/>
    </source>
</evidence>
<keyword evidence="10" id="KW-1185">Reference proteome</keyword>
<dbReference type="InterPro" id="IPR000711">
    <property type="entry name" value="ATPase_OSCP/dsu"/>
</dbReference>
<evidence type="ECO:0000256" key="5">
    <source>
        <dbReference type="ARBA" id="ARBA00023136"/>
    </source>
</evidence>
<protein>
    <recommendedName>
        <fullName evidence="8">ATP synthase subunit delta</fullName>
    </recommendedName>
    <alternativeName>
        <fullName evidence="8">ATP synthase F(1) sector subunit delta</fullName>
    </alternativeName>
    <alternativeName>
        <fullName evidence="8">F-type ATPase subunit delta</fullName>
        <shortName evidence="8">F-ATPase subunit delta</shortName>
    </alternativeName>
</protein>
<evidence type="ECO:0000256" key="2">
    <source>
        <dbReference type="ARBA" id="ARBA00022448"/>
    </source>
</evidence>
<keyword evidence="3 8" id="KW-0375">Hydrogen ion transport</keyword>
<sequence length="179" mass="19203">MAELSTIARPYAEALFESVRNDARGLEYWSGVMSLLAQVSGMPDVLEAMADPRLSDAQRTELLTGLVPQELPAQAVNLVALVVENGRVQALPQVAEQFELLRNRLEGTALARITSAYPLSDAQVAGLLQGLERKFGLKLKSQVSVDPELIGGVRVAVGDHVLDTSVQARLSGLRDTLAA</sequence>
<comment type="function">
    <text evidence="8">This protein is part of the stalk that links CF(0) to CF(1). It either transmits conformational changes from CF(0) to CF(1) or is implicated in proton conduction.</text>
</comment>
<evidence type="ECO:0000313" key="9">
    <source>
        <dbReference type="EMBL" id="GAA0224273.1"/>
    </source>
</evidence>
<keyword evidence="4 8" id="KW-0406">Ion transport</keyword>
<keyword evidence="5 8" id="KW-0472">Membrane</keyword>
<dbReference type="Pfam" id="PF00213">
    <property type="entry name" value="OSCP"/>
    <property type="match status" value="1"/>
</dbReference>
<evidence type="ECO:0000313" key="10">
    <source>
        <dbReference type="Proteomes" id="UP001501176"/>
    </source>
</evidence>
<comment type="function">
    <text evidence="8">F(1)F(0) ATP synthase produces ATP from ADP in the presence of a proton or sodium gradient. F-type ATPases consist of two structural domains, F(1) containing the extramembraneous catalytic core and F(0) containing the membrane proton channel, linked together by a central stalk and a peripheral stalk. During catalysis, ATP synthesis in the catalytic domain of F(1) is coupled via a rotary mechanism of the central stalk subunits to proton translocation.</text>
</comment>
<keyword evidence="2 8" id="KW-0813">Transport</keyword>
<evidence type="ECO:0000256" key="1">
    <source>
        <dbReference type="ARBA" id="ARBA00004370"/>
    </source>
</evidence>
<proteinExistence type="inferred from homology"/>
<dbReference type="SUPFAM" id="SSF47928">
    <property type="entry name" value="N-terminal domain of the delta subunit of the F1F0-ATP synthase"/>
    <property type="match status" value="1"/>
</dbReference>
<gene>
    <name evidence="8" type="primary">atpH</name>
    <name evidence="9" type="ORF">GCM10009125_11570</name>
</gene>
<dbReference type="PRINTS" id="PR00125">
    <property type="entry name" value="ATPASEDELTA"/>
</dbReference>
<keyword evidence="8" id="KW-1003">Cell membrane</keyword>